<evidence type="ECO:0000256" key="1">
    <source>
        <dbReference type="ARBA" id="ARBA00004651"/>
    </source>
</evidence>
<sequence>MEAVPKQTNLPSADTSRLFSKPFTLLWMSALCSGLSISLFLFSQTWYIIQVLSQEASLGIVFMAATIPRIVFMLIGGTLADRMSKKSILSITSMLKAFLMLLLGGIILWGYSSLALFVCFAFFFGTIDAFYWPAQNSFIPSIVPSSSLLRANSVLQTTSQTSQLLGPVLAGFVIEWGSYPVLYGFVGLLLLVASVSAWCMPKQEQAVLSKPQQRLKESIQESFCYVKQSDFLPLLLTSIICLNVFLMGPLYIGLPIFVDQVLAGSTLQYSFLEGALAFGMLAGAIVLALTTLGQNRLQITFLFMMMQALVFFAFSLTQQFWLSLLILFTLGVTFSLINIPILSLVQEKVPQASLGKVMSLVSLSSLGLQPISQALTSLLIACGLTAKEVMLLASIPLFIASCFFYWRQKNARPAKRSDCVLRESKKG</sequence>
<keyword evidence="4 7" id="KW-0812">Transmembrane</keyword>
<feature type="transmembrane region" description="Helical" evidence="7">
    <location>
        <begin position="181"/>
        <end position="200"/>
    </location>
</feature>
<feature type="transmembrane region" description="Helical" evidence="7">
    <location>
        <begin position="97"/>
        <end position="124"/>
    </location>
</feature>
<dbReference type="InterPro" id="IPR036259">
    <property type="entry name" value="MFS_trans_sf"/>
</dbReference>
<evidence type="ECO:0000256" key="7">
    <source>
        <dbReference type="SAM" id="Phobius"/>
    </source>
</evidence>
<proteinExistence type="predicted"/>
<gene>
    <name evidence="9" type="ORF">AB432_022035</name>
</gene>
<organism evidence="9 10">
    <name type="scientific">Brevibacillus brevis</name>
    <name type="common">Bacillus brevis</name>
    <dbReference type="NCBI Taxonomy" id="1393"/>
    <lineage>
        <taxon>Bacteria</taxon>
        <taxon>Bacillati</taxon>
        <taxon>Bacillota</taxon>
        <taxon>Bacilli</taxon>
        <taxon>Bacillales</taxon>
        <taxon>Paenibacillaceae</taxon>
        <taxon>Brevibacillus</taxon>
    </lineage>
</organism>
<evidence type="ECO:0000259" key="8">
    <source>
        <dbReference type="PROSITE" id="PS50850"/>
    </source>
</evidence>
<dbReference type="PANTHER" id="PTHR23513">
    <property type="entry name" value="INTEGRAL MEMBRANE EFFLUX PROTEIN-RELATED"/>
    <property type="match status" value="1"/>
</dbReference>
<keyword evidence="3" id="KW-1003">Cell membrane</keyword>
<feature type="transmembrane region" description="Helical" evidence="7">
    <location>
        <begin position="55"/>
        <end position="76"/>
    </location>
</feature>
<dbReference type="CDD" id="cd06173">
    <property type="entry name" value="MFS_MefA_like"/>
    <property type="match status" value="1"/>
</dbReference>
<evidence type="ECO:0000256" key="6">
    <source>
        <dbReference type="ARBA" id="ARBA00023136"/>
    </source>
</evidence>
<dbReference type="Proteomes" id="UP000036061">
    <property type="component" value="Chromosome"/>
</dbReference>
<dbReference type="GO" id="GO:0022857">
    <property type="term" value="F:transmembrane transporter activity"/>
    <property type="evidence" value="ECO:0007669"/>
    <property type="project" value="InterPro"/>
</dbReference>
<feature type="transmembrane region" description="Helical" evidence="7">
    <location>
        <begin position="357"/>
        <end position="383"/>
    </location>
</feature>
<evidence type="ECO:0000256" key="5">
    <source>
        <dbReference type="ARBA" id="ARBA00022989"/>
    </source>
</evidence>
<feature type="domain" description="Major facilitator superfamily (MFS) profile" evidence="8">
    <location>
        <begin position="22"/>
        <end position="412"/>
    </location>
</feature>
<dbReference type="InterPro" id="IPR020846">
    <property type="entry name" value="MFS_dom"/>
</dbReference>
<keyword evidence="5 7" id="KW-1133">Transmembrane helix</keyword>
<dbReference type="Gene3D" id="1.20.1250.20">
    <property type="entry name" value="MFS general substrate transporter like domains"/>
    <property type="match status" value="1"/>
</dbReference>
<evidence type="ECO:0000256" key="4">
    <source>
        <dbReference type="ARBA" id="ARBA00022692"/>
    </source>
</evidence>
<feature type="transmembrane region" description="Helical" evidence="7">
    <location>
        <begin position="299"/>
        <end position="316"/>
    </location>
</feature>
<dbReference type="RefSeq" id="WP_048034098.1">
    <property type="nucleotide sequence ID" value="NZ_CP030117.1"/>
</dbReference>
<dbReference type="SUPFAM" id="SSF103473">
    <property type="entry name" value="MFS general substrate transporter"/>
    <property type="match status" value="1"/>
</dbReference>
<keyword evidence="2" id="KW-0813">Transport</keyword>
<evidence type="ECO:0000256" key="3">
    <source>
        <dbReference type="ARBA" id="ARBA00022475"/>
    </source>
</evidence>
<protein>
    <submittedName>
        <fullName evidence="9">MFS transporter</fullName>
    </submittedName>
</protein>
<accession>A0A2Z4MME5</accession>
<evidence type="ECO:0000313" key="10">
    <source>
        <dbReference type="Proteomes" id="UP000036061"/>
    </source>
</evidence>
<feature type="transmembrane region" description="Helical" evidence="7">
    <location>
        <begin position="389"/>
        <end position="406"/>
    </location>
</feature>
<feature type="transmembrane region" description="Helical" evidence="7">
    <location>
        <begin position="274"/>
        <end position="292"/>
    </location>
</feature>
<keyword evidence="6 7" id="KW-0472">Membrane</keyword>
<comment type="subcellular location">
    <subcellularLocation>
        <location evidence="1">Cell membrane</location>
        <topology evidence="1">Multi-pass membrane protein</topology>
    </subcellularLocation>
</comment>
<feature type="transmembrane region" description="Helical" evidence="7">
    <location>
        <begin position="322"/>
        <end position="345"/>
    </location>
</feature>
<dbReference type="InterPro" id="IPR011701">
    <property type="entry name" value="MFS"/>
</dbReference>
<feature type="transmembrane region" description="Helical" evidence="7">
    <location>
        <begin position="25"/>
        <end position="49"/>
    </location>
</feature>
<dbReference type="AlphaFoldDB" id="A0A2Z4MME5"/>
<dbReference type="PROSITE" id="PS50850">
    <property type="entry name" value="MFS"/>
    <property type="match status" value="1"/>
</dbReference>
<evidence type="ECO:0000256" key="2">
    <source>
        <dbReference type="ARBA" id="ARBA00022448"/>
    </source>
</evidence>
<reference evidence="9 10" key="1">
    <citation type="journal article" date="2015" name="Genome Announc.">
        <title>Draft Genome Sequence of Brevibacillus brevis DZQ7, a Plant Growth-Promoting Rhizobacterium with Broad-Spectrum Antimicrobial Activity.</title>
        <authorList>
            <person name="Hou Q."/>
            <person name="Wang C."/>
            <person name="Hou X."/>
            <person name="Xia Z."/>
            <person name="Ye J."/>
            <person name="Liu K."/>
            <person name="Liu H."/>
            <person name="Wang J."/>
            <person name="Guo H."/>
            <person name="Yu X."/>
            <person name="Yang Y."/>
            <person name="Du B."/>
            <person name="Ding Y."/>
        </authorList>
    </citation>
    <scope>NUCLEOTIDE SEQUENCE [LARGE SCALE GENOMIC DNA]</scope>
    <source>
        <strain evidence="9 10">DZQ7</strain>
    </source>
</reference>
<dbReference type="EMBL" id="CP030117">
    <property type="protein sequence ID" value="AWX57551.1"/>
    <property type="molecule type" value="Genomic_DNA"/>
</dbReference>
<name>A0A2Z4MME5_BREBE</name>
<dbReference type="Pfam" id="PF07690">
    <property type="entry name" value="MFS_1"/>
    <property type="match status" value="1"/>
</dbReference>
<feature type="transmembrane region" description="Helical" evidence="7">
    <location>
        <begin position="231"/>
        <end position="254"/>
    </location>
</feature>
<dbReference type="GO" id="GO:0005886">
    <property type="term" value="C:plasma membrane"/>
    <property type="evidence" value="ECO:0007669"/>
    <property type="project" value="UniProtKB-SubCell"/>
</dbReference>
<dbReference type="PANTHER" id="PTHR23513:SF6">
    <property type="entry name" value="MAJOR FACILITATOR SUPERFAMILY ASSOCIATED DOMAIN-CONTAINING PROTEIN"/>
    <property type="match status" value="1"/>
</dbReference>
<evidence type="ECO:0000313" key="9">
    <source>
        <dbReference type="EMBL" id="AWX57551.1"/>
    </source>
</evidence>